<feature type="compositionally biased region" description="Polar residues" evidence="10">
    <location>
        <begin position="42"/>
        <end position="62"/>
    </location>
</feature>
<evidence type="ECO:0000259" key="11">
    <source>
        <dbReference type="PROSITE" id="PS50157"/>
    </source>
</evidence>
<dbReference type="FunFam" id="3.30.160.60:FF:001498">
    <property type="entry name" value="Zinc finger protein 404"/>
    <property type="match status" value="1"/>
</dbReference>
<dbReference type="Pfam" id="PF13912">
    <property type="entry name" value="zf-C2H2_6"/>
    <property type="match status" value="1"/>
</dbReference>
<feature type="compositionally biased region" description="Low complexity" evidence="10">
    <location>
        <begin position="72"/>
        <end position="187"/>
    </location>
</feature>
<dbReference type="PANTHER" id="PTHR24399:SF23">
    <property type="entry name" value="C2H2-TYPE DOMAIN-CONTAINING PROTEIN"/>
    <property type="match status" value="1"/>
</dbReference>
<feature type="domain" description="C2H2-type" evidence="11">
    <location>
        <begin position="297"/>
        <end position="326"/>
    </location>
</feature>
<dbReference type="EMBL" id="CAACVG010007006">
    <property type="protein sequence ID" value="VEN43125.1"/>
    <property type="molecule type" value="Genomic_DNA"/>
</dbReference>
<evidence type="ECO:0000256" key="10">
    <source>
        <dbReference type="SAM" id="MobiDB-lite"/>
    </source>
</evidence>
<proteinExistence type="predicted"/>
<evidence type="ECO:0000256" key="1">
    <source>
        <dbReference type="ARBA" id="ARBA00004123"/>
    </source>
</evidence>
<keyword evidence="8" id="KW-0539">Nucleus</keyword>
<evidence type="ECO:0000256" key="7">
    <source>
        <dbReference type="ARBA" id="ARBA00023163"/>
    </source>
</evidence>
<feature type="domain" description="C2H2-type" evidence="11">
    <location>
        <begin position="333"/>
        <end position="357"/>
    </location>
</feature>
<feature type="region of interest" description="Disordered" evidence="10">
    <location>
        <begin position="445"/>
        <end position="538"/>
    </location>
</feature>
<gene>
    <name evidence="12" type="ORF">CALMAC_LOCUS6369</name>
</gene>
<organism evidence="12 13">
    <name type="scientific">Callosobruchus maculatus</name>
    <name type="common">Southern cowpea weevil</name>
    <name type="synonym">Pulse bruchid</name>
    <dbReference type="NCBI Taxonomy" id="64391"/>
    <lineage>
        <taxon>Eukaryota</taxon>
        <taxon>Metazoa</taxon>
        <taxon>Ecdysozoa</taxon>
        <taxon>Arthropoda</taxon>
        <taxon>Hexapoda</taxon>
        <taxon>Insecta</taxon>
        <taxon>Pterygota</taxon>
        <taxon>Neoptera</taxon>
        <taxon>Endopterygota</taxon>
        <taxon>Coleoptera</taxon>
        <taxon>Polyphaga</taxon>
        <taxon>Cucujiformia</taxon>
        <taxon>Chrysomeloidea</taxon>
        <taxon>Chrysomelidae</taxon>
        <taxon>Bruchinae</taxon>
        <taxon>Bruchini</taxon>
        <taxon>Callosobruchus</taxon>
    </lineage>
</organism>
<dbReference type="AlphaFoldDB" id="A0A653C5J1"/>
<dbReference type="SMART" id="SM00355">
    <property type="entry name" value="ZnF_C2H2"/>
    <property type="match status" value="5"/>
</dbReference>
<feature type="domain" description="C2H2-type" evidence="11">
    <location>
        <begin position="241"/>
        <end position="268"/>
    </location>
</feature>
<feature type="compositionally biased region" description="Low complexity" evidence="10">
    <location>
        <begin position="463"/>
        <end position="495"/>
    </location>
</feature>
<feature type="compositionally biased region" description="Basic and acidic residues" evidence="10">
    <location>
        <begin position="514"/>
        <end position="523"/>
    </location>
</feature>
<keyword evidence="2" id="KW-0479">Metal-binding</keyword>
<evidence type="ECO:0000256" key="5">
    <source>
        <dbReference type="ARBA" id="ARBA00022833"/>
    </source>
</evidence>
<feature type="compositionally biased region" description="Low complexity" evidence="10">
    <location>
        <begin position="23"/>
        <end position="41"/>
    </location>
</feature>
<feature type="domain" description="C2H2-type" evidence="11">
    <location>
        <begin position="366"/>
        <end position="394"/>
    </location>
</feature>
<dbReference type="PROSITE" id="PS00028">
    <property type="entry name" value="ZINC_FINGER_C2H2_1"/>
    <property type="match status" value="5"/>
</dbReference>
<name>A0A653C5J1_CALMS</name>
<dbReference type="GO" id="GO:0001227">
    <property type="term" value="F:DNA-binding transcription repressor activity, RNA polymerase II-specific"/>
    <property type="evidence" value="ECO:0007669"/>
    <property type="project" value="TreeGrafter"/>
</dbReference>
<dbReference type="FunFam" id="3.30.160.60:FF:001397">
    <property type="entry name" value="Datilografo, isoform A"/>
    <property type="match status" value="1"/>
</dbReference>
<dbReference type="PROSITE" id="PS50157">
    <property type="entry name" value="ZINC_FINGER_C2H2_2"/>
    <property type="match status" value="5"/>
</dbReference>
<reference evidence="12 13" key="1">
    <citation type="submission" date="2019-01" db="EMBL/GenBank/DDBJ databases">
        <authorList>
            <person name="Sayadi A."/>
        </authorList>
    </citation>
    <scope>NUCLEOTIDE SEQUENCE [LARGE SCALE GENOMIC DNA]</scope>
</reference>
<dbReference type="FunFam" id="3.30.160.60:FF:001495">
    <property type="entry name" value="Datilografo, isoform B"/>
    <property type="match status" value="1"/>
</dbReference>
<dbReference type="SUPFAM" id="SSF57667">
    <property type="entry name" value="beta-beta-alpha zinc fingers"/>
    <property type="match status" value="3"/>
</dbReference>
<evidence type="ECO:0000256" key="3">
    <source>
        <dbReference type="ARBA" id="ARBA00022737"/>
    </source>
</evidence>
<evidence type="ECO:0000256" key="9">
    <source>
        <dbReference type="PROSITE-ProRule" id="PRU00042"/>
    </source>
</evidence>
<dbReference type="GO" id="GO:0000978">
    <property type="term" value="F:RNA polymerase II cis-regulatory region sequence-specific DNA binding"/>
    <property type="evidence" value="ECO:0007669"/>
    <property type="project" value="TreeGrafter"/>
</dbReference>
<keyword evidence="7" id="KW-0804">Transcription</keyword>
<dbReference type="Proteomes" id="UP000410492">
    <property type="component" value="Unassembled WGS sequence"/>
</dbReference>
<keyword evidence="3" id="KW-0677">Repeat</keyword>
<evidence type="ECO:0000256" key="4">
    <source>
        <dbReference type="ARBA" id="ARBA00022771"/>
    </source>
</evidence>
<evidence type="ECO:0000313" key="12">
    <source>
        <dbReference type="EMBL" id="VEN43125.1"/>
    </source>
</evidence>
<sequence>MAEVNNRPVFKMNNDFWNQARGPPQNMPQNLSNSNQNSPVPGSTNSIPAHSPSQQSNSSQIHVVTPGAMAIQSQQQQQPNSAQQNNQQQAHAQQQPSPQAHQQQSNQQQQQQQQMNQQQQQMNQQQQQMNQQQQQQQQQPGQNGGQSQQQQQNQQQQPPQQSPHLGSPNSAAQAAHAHALVQVAQQQQQMVSMHQQLGSGQSSPDKLMTEKIVNELQIFMHKSAMQMHARELTGRSEVKPHQCQQCLKSFSSNHQLVQHIRVHTGEKPYKCSYCDRRFKQLSHVQQHTRLHTGERPYKCHLPDCGRAFIQLSNLQQHLRNHDAQVERAKNRPFHCNICGKGFATESSLRTHTSKQHAALIGGPNATSCPLCHKMFLGGEALMEHMKHTHKDPNASGVARLLTHMEHMRMDPKHQFAAQYVLSRAAAERRERESLLAAVTSASGSGLLGLTGMGPASGSPMCASPSAHSDSSSGNGRLSSAGSEAGGLNNNNNNCNTKLGDILRTVQRGGPTAHGEPDGRDSQHGRPRCGSASRTQRTR</sequence>
<accession>A0A653C5J1</accession>
<keyword evidence="13" id="KW-1185">Reference proteome</keyword>
<evidence type="ECO:0000313" key="13">
    <source>
        <dbReference type="Proteomes" id="UP000410492"/>
    </source>
</evidence>
<evidence type="ECO:0000256" key="2">
    <source>
        <dbReference type="ARBA" id="ARBA00022723"/>
    </source>
</evidence>
<dbReference type="Gene3D" id="3.30.160.60">
    <property type="entry name" value="Classic Zinc Finger"/>
    <property type="match status" value="4"/>
</dbReference>
<dbReference type="PANTHER" id="PTHR24399">
    <property type="entry name" value="ZINC FINGER AND BTB DOMAIN-CONTAINING"/>
    <property type="match status" value="1"/>
</dbReference>
<dbReference type="GO" id="GO:0005654">
    <property type="term" value="C:nucleoplasm"/>
    <property type="evidence" value="ECO:0007669"/>
    <property type="project" value="TreeGrafter"/>
</dbReference>
<keyword evidence="6" id="KW-0805">Transcription regulation</keyword>
<feature type="region of interest" description="Disordered" evidence="10">
    <location>
        <begin position="1"/>
        <end position="187"/>
    </location>
</feature>
<feature type="domain" description="C2H2-type" evidence="11">
    <location>
        <begin position="269"/>
        <end position="296"/>
    </location>
</feature>
<dbReference type="InterPro" id="IPR036236">
    <property type="entry name" value="Znf_C2H2_sf"/>
</dbReference>
<comment type="subcellular location">
    <subcellularLocation>
        <location evidence="1">Nucleus</location>
    </subcellularLocation>
</comment>
<dbReference type="Pfam" id="PF00096">
    <property type="entry name" value="zf-C2H2"/>
    <property type="match status" value="4"/>
</dbReference>
<evidence type="ECO:0000256" key="8">
    <source>
        <dbReference type="ARBA" id="ARBA00023242"/>
    </source>
</evidence>
<dbReference type="GO" id="GO:0008270">
    <property type="term" value="F:zinc ion binding"/>
    <property type="evidence" value="ECO:0007669"/>
    <property type="project" value="UniProtKB-KW"/>
</dbReference>
<keyword evidence="5" id="KW-0862">Zinc</keyword>
<evidence type="ECO:0000256" key="6">
    <source>
        <dbReference type="ARBA" id="ARBA00023015"/>
    </source>
</evidence>
<dbReference type="OrthoDB" id="5305647at2759"/>
<protein>
    <recommendedName>
        <fullName evidence="11">C2H2-type domain-containing protein</fullName>
    </recommendedName>
</protein>
<dbReference type="InterPro" id="IPR013087">
    <property type="entry name" value="Znf_C2H2_type"/>
</dbReference>
<dbReference type="FunFam" id="3.30.160.60:FF:000433">
    <property type="entry name" value="zinc finger protein 384 isoform X1"/>
    <property type="match status" value="1"/>
</dbReference>
<keyword evidence="4 9" id="KW-0863">Zinc-finger</keyword>